<dbReference type="NCBIfam" id="TIGR04183">
    <property type="entry name" value="Por_Secre_tail"/>
    <property type="match status" value="1"/>
</dbReference>
<dbReference type="InterPro" id="IPR052574">
    <property type="entry name" value="CDIRP"/>
</dbReference>
<dbReference type="InterPro" id="IPR025875">
    <property type="entry name" value="Leu-rich_rpt_4"/>
</dbReference>
<comment type="caution">
    <text evidence="6">The sequence shown here is derived from an EMBL/GenBank/DDBJ whole genome shotgun (WGS) entry which is preliminary data.</text>
</comment>
<dbReference type="PROSITE" id="PS51450">
    <property type="entry name" value="LRR"/>
    <property type="match status" value="2"/>
</dbReference>
<evidence type="ECO:0000256" key="2">
    <source>
        <dbReference type="ARBA" id="ARBA00022729"/>
    </source>
</evidence>
<evidence type="ECO:0000313" key="7">
    <source>
        <dbReference type="Proteomes" id="UP001497602"/>
    </source>
</evidence>
<dbReference type="PANTHER" id="PTHR47566:SF1">
    <property type="entry name" value="PROTEIN NUD1"/>
    <property type="match status" value="1"/>
</dbReference>
<evidence type="ECO:0000256" key="3">
    <source>
        <dbReference type="ARBA" id="ARBA00022737"/>
    </source>
</evidence>
<accession>A0ABP1F9T3</accession>
<dbReference type="PANTHER" id="PTHR47566">
    <property type="match status" value="1"/>
</dbReference>
<dbReference type="Proteomes" id="UP001497602">
    <property type="component" value="Unassembled WGS sequence"/>
</dbReference>
<sequence length="1052" mass="116869">MKKIIPLLFMCLTIISYAQTTAIPDPNFEQTLIDLGYDDVVDGAVLTTNISTVKNLFISRKGISDLTGIEEFTALENLNISQNINLKKLDLSKNTALIDINSYGNFNLESFDLSKNTKLKFLNLGYCGLTSIDVSIYPELISLYLQSNKLTSIDLSKNIKLTRLSLSNNKLEELNLTNQTKLGGKLELAYNLLNKIDISTNLDIQALTINNNQLKTLDVSLHTKLVQIDVSNNSKLEHFNIKNGTNTKITSTYFKATNLPRLGCIQVDDSDWSRTNWTNIGSAITFNENCPTNLEETSIPDTKFEQALIDLGYDDVIDGSAATGKICVIKNLNISNKEISNLTGIEAFKALEHLDISQNYNLKELDLSKNTALKNLFGYGNFNLESFDLSKNTNLEYLNLGNCGVTSIDLSTYTNLKHLYLQSNKLTAIDLSKNLELMSLSIENNKIEELNLTNQTKLSGKFNLGNNLLKVIDLSTNLNIVSLEIYNNQIKTLDLSLHTKLLQLNASNNPLIESLNLKNGTNTNIKNQYFEVKNTPRLTCIQVDDATWSTTNWKNKDVTATYNENCEPITWSGNVNSNWNLAENWLGGTLPSITDRVLIPSTATNFPTINQAITVNNIEIESGATLIANATVTGNAIYRKKLLTSNWYLMASPLVRETIQGLIAKNSLARGTNNNLGLAFYDNTQVLSKDRWRYQQSNSTGSIHLGKGFSVKLSTPGVFSFEGSVNPGNTAVSITKNATPYNLIGNPYLALVKSQSFLTRNTASLESETIWVWNQATNSYDTKVTADNFNIATGQAFFVKSKATTGTVNFQLSDQTHGAETFQRKANDKSALKLLVSNGEVDRYTKIYFIASATKGFDNGYDGELFSGVENKFEVYSELLENNKNKKYQIQSIPTTEEHTIIPIGIKASAGETIKFSIENKNNLKNVYLEDKEKKLLTKLDNTTENYSVTLSKNTNGTGRFYLHTSSKETLGNNTIAATPIKINHIKPNLIKVEGINDLITIEVYTLQGKTVIAKNLKQNNTQLTLPQLASGVYIVKVKAKEAQVIKKIILK</sequence>
<evidence type="ECO:0000313" key="6">
    <source>
        <dbReference type="EMBL" id="CAL2106118.1"/>
    </source>
</evidence>
<dbReference type="InterPro" id="IPR032675">
    <property type="entry name" value="LRR_dom_sf"/>
</dbReference>
<keyword evidence="3" id="KW-0677">Repeat</keyword>
<keyword evidence="1" id="KW-0433">Leucine-rich repeat</keyword>
<dbReference type="Gene3D" id="3.80.10.10">
    <property type="entry name" value="Ribonuclease Inhibitor"/>
    <property type="match status" value="2"/>
</dbReference>
<name>A0ABP1F9T3_9FLAO</name>
<dbReference type="InterPro" id="IPR001611">
    <property type="entry name" value="Leu-rich_rpt"/>
</dbReference>
<feature type="domain" description="Secretion system C-terminal sorting" evidence="5">
    <location>
        <begin position="998"/>
        <end position="1050"/>
    </location>
</feature>
<dbReference type="InterPro" id="IPR026444">
    <property type="entry name" value="Secre_tail"/>
</dbReference>
<dbReference type="EMBL" id="CAXJRC010000011">
    <property type="protein sequence ID" value="CAL2106118.1"/>
    <property type="molecule type" value="Genomic_DNA"/>
</dbReference>
<keyword evidence="7" id="KW-1185">Reference proteome</keyword>
<dbReference type="SUPFAM" id="SSF52058">
    <property type="entry name" value="L domain-like"/>
    <property type="match status" value="2"/>
</dbReference>
<feature type="signal peptide" evidence="4">
    <location>
        <begin position="1"/>
        <end position="18"/>
    </location>
</feature>
<dbReference type="Pfam" id="PF12799">
    <property type="entry name" value="LRR_4"/>
    <property type="match status" value="1"/>
</dbReference>
<proteinExistence type="predicted"/>
<feature type="chain" id="PRO_5045312854" description="Secretion system C-terminal sorting domain-containing protein" evidence="4">
    <location>
        <begin position="19"/>
        <end position="1052"/>
    </location>
</feature>
<dbReference type="Pfam" id="PF18962">
    <property type="entry name" value="Por_Secre_tail"/>
    <property type="match status" value="1"/>
</dbReference>
<evidence type="ECO:0000256" key="4">
    <source>
        <dbReference type="SAM" id="SignalP"/>
    </source>
</evidence>
<keyword evidence="2 4" id="KW-0732">Signal</keyword>
<gene>
    <name evidence="6" type="ORF">T190115A13A_10274</name>
</gene>
<evidence type="ECO:0000259" key="5">
    <source>
        <dbReference type="Pfam" id="PF18962"/>
    </source>
</evidence>
<evidence type="ECO:0000256" key="1">
    <source>
        <dbReference type="ARBA" id="ARBA00022614"/>
    </source>
</evidence>
<protein>
    <recommendedName>
        <fullName evidence="5">Secretion system C-terminal sorting domain-containing protein</fullName>
    </recommendedName>
</protein>
<reference evidence="6 7" key="1">
    <citation type="submission" date="2024-05" db="EMBL/GenBank/DDBJ databases">
        <authorList>
            <person name="Duchaud E."/>
        </authorList>
    </citation>
    <scope>NUCLEOTIDE SEQUENCE [LARGE SCALE GENOMIC DNA]</scope>
    <source>
        <strain evidence="6">Ena-SAMPLE-TAB-13-05-2024-13:56:06:370-140305</strain>
    </source>
</reference>
<organism evidence="6 7">
    <name type="scientific">Tenacibaculum vairaonense</name>
    <dbReference type="NCBI Taxonomy" id="3137860"/>
    <lineage>
        <taxon>Bacteria</taxon>
        <taxon>Pseudomonadati</taxon>
        <taxon>Bacteroidota</taxon>
        <taxon>Flavobacteriia</taxon>
        <taxon>Flavobacteriales</taxon>
        <taxon>Flavobacteriaceae</taxon>
        <taxon>Tenacibaculum</taxon>
    </lineage>
</organism>
<dbReference type="RefSeq" id="WP_348737920.1">
    <property type="nucleotide sequence ID" value="NZ_CAXJRC010000011.1"/>
</dbReference>